<gene>
    <name evidence="2" type="ORF">VP01_637g21</name>
</gene>
<feature type="region of interest" description="Disordered" evidence="1">
    <location>
        <begin position="571"/>
        <end position="660"/>
    </location>
</feature>
<feature type="compositionally biased region" description="Acidic residues" evidence="1">
    <location>
        <begin position="599"/>
        <end position="625"/>
    </location>
</feature>
<feature type="compositionally biased region" description="Polar residues" evidence="1">
    <location>
        <begin position="192"/>
        <end position="210"/>
    </location>
</feature>
<feature type="compositionally biased region" description="Acidic residues" evidence="1">
    <location>
        <begin position="632"/>
        <end position="644"/>
    </location>
</feature>
<proteinExistence type="predicted"/>
<keyword evidence="3" id="KW-1185">Reference proteome</keyword>
<evidence type="ECO:0000313" key="2">
    <source>
        <dbReference type="EMBL" id="KNZ47468.1"/>
    </source>
</evidence>
<evidence type="ECO:0000313" key="3">
    <source>
        <dbReference type="Proteomes" id="UP000037035"/>
    </source>
</evidence>
<reference evidence="2 3" key="1">
    <citation type="submission" date="2015-08" db="EMBL/GenBank/DDBJ databases">
        <title>Next Generation Sequencing and Analysis of the Genome of Puccinia sorghi L Schw, the Causal Agent of Maize Common Rust.</title>
        <authorList>
            <person name="Rochi L."/>
            <person name="Burguener G."/>
            <person name="Darino M."/>
            <person name="Turjanski A."/>
            <person name="Kreff E."/>
            <person name="Dieguez M.J."/>
            <person name="Sacco F."/>
        </authorList>
    </citation>
    <scope>NUCLEOTIDE SEQUENCE [LARGE SCALE GENOMIC DNA]</scope>
    <source>
        <strain evidence="2 3">RO10H11247</strain>
    </source>
</reference>
<evidence type="ECO:0000256" key="1">
    <source>
        <dbReference type="SAM" id="MobiDB-lite"/>
    </source>
</evidence>
<feature type="compositionally biased region" description="Low complexity" evidence="1">
    <location>
        <begin position="168"/>
        <end position="180"/>
    </location>
</feature>
<sequence length="718" mass="79493">MLTSAGNNNTTGICELLRSAASSSTVDLPSTCIIRISHRLIVETLLHALITLLDSWPLNPINTPFKHLVIKPPLERKLKKPKKKITLQSKLFPSSIPINLTPSYSTITICHQSAMNNMWQMATSAADSSLTAQRQQEVEAAVQARTQKHEAMLAMLIEEVRSLKASGTQSQSNTTQPTTPKEATSKAHKNSKTSQDTTSMSTPKRTTRATSAPAEVGNPKARKSLKDLKSLAVTKKMYLLECALYPHQNIVGSLEARFGTISAGFADPSRVLPMSSSPALINSNEVQLSQDTTQGSIKLGRQIIHVGSNNIRYAQGLMVRLGLRTWCPNLEEDSASLYNAAHRIAAITTFQELVAGQAYTYMNVNPKPVADTGLVIQAYNHYKEKVAAEAQNKRVSKNQEGLQDARHEFAVVNKFPKRYILILAQIGSHSDDKLDVKKGVYKIKTLPYRSNNAGNFFRELDLAMKNTDKNEPLPSGKRQVRKLPKVLVPSTFKTPPKGLPIDFYHPKWFCGLSEAQKKSIPNTQAVAFLPEASESLRPKNQRHEHDKLSDSSFTHKYWDILAEPYGLLEADLSDSGSDNDEVRANQQSDSEGEGHDLDDPSPDVLEDEYLDEGEAGELYDEDFVVDDGKGEEGDEDGDYEDDSDNGTNEDNNNNQHGYNFNDNVDVDMAPTKYGVNQSLLSMMEEEEDGCSILSVFDVGKNIDSLFLILEHLGFFLSC</sequence>
<dbReference type="OrthoDB" id="3254880at2759"/>
<dbReference type="EMBL" id="LAVV01011696">
    <property type="protein sequence ID" value="KNZ47468.1"/>
    <property type="molecule type" value="Genomic_DNA"/>
</dbReference>
<comment type="caution">
    <text evidence="2">The sequence shown here is derived from an EMBL/GenBank/DDBJ whole genome shotgun (WGS) entry which is preliminary data.</text>
</comment>
<feature type="region of interest" description="Disordered" evidence="1">
    <location>
        <begin position="164"/>
        <end position="221"/>
    </location>
</feature>
<feature type="compositionally biased region" description="Low complexity" evidence="1">
    <location>
        <begin position="645"/>
        <end position="654"/>
    </location>
</feature>
<name>A0A0L6UG01_9BASI</name>
<accession>A0A0L6UG01</accession>
<organism evidence="2 3">
    <name type="scientific">Puccinia sorghi</name>
    <dbReference type="NCBI Taxonomy" id="27349"/>
    <lineage>
        <taxon>Eukaryota</taxon>
        <taxon>Fungi</taxon>
        <taxon>Dikarya</taxon>
        <taxon>Basidiomycota</taxon>
        <taxon>Pucciniomycotina</taxon>
        <taxon>Pucciniomycetes</taxon>
        <taxon>Pucciniales</taxon>
        <taxon>Pucciniaceae</taxon>
        <taxon>Puccinia</taxon>
    </lineage>
</organism>
<protein>
    <submittedName>
        <fullName evidence="2">Uncharacterized protein</fullName>
    </submittedName>
</protein>
<dbReference type="Proteomes" id="UP000037035">
    <property type="component" value="Unassembled WGS sequence"/>
</dbReference>
<dbReference type="STRING" id="27349.A0A0L6UG01"/>
<dbReference type="AlphaFoldDB" id="A0A0L6UG01"/>
<dbReference type="VEuPathDB" id="FungiDB:VP01_637g21"/>